<protein>
    <recommendedName>
        <fullName evidence="6">G-protein coupled receptors family 1 profile domain-containing protein</fullName>
    </recommendedName>
</protein>
<evidence type="ECO:0000256" key="2">
    <source>
        <dbReference type="ARBA" id="ARBA00022692"/>
    </source>
</evidence>
<evidence type="ECO:0000256" key="5">
    <source>
        <dbReference type="SAM" id="Phobius"/>
    </source>
</evidence>
<comment type="subcellular location">
    <subcellularLocation>
        <location evidence="1">Membrane</location>
    </subcellularLocation>
</comment>
<dbReference type="PROSITE" id="PS50262">
    <property type="entry name" value="G_PROTEIN_RECEP_F1_2"/>
    <property type="match status" value="1"/>
</dbReference>
<evidence type="ECO:0000313" key="7">
    <source>
        <dbReference type="EMBL" id="KAH3870944.1"/>
    </source>
</evidence>
<dbReference type="Gene3D" id="1.20.1070.10">
    <property type="entry name" value="Rhodopsin 7-helix transmembrane proteins"/>
    <property type="match status" value="1"/>
</dbReference>
<dbReference type="InterPro" id="IPR017452">
    <property type="entry name" value="GPCR_Rhodpsn_7TM"/>
</dbReference>
<evidence type="ECO:0000259" key="6">
    <source>
        <dbReference type="PROSITE" id="PS50262"/>
    </source>
</evidence>
<sequence>MLYLAIADLCVGIVFGFCEGIFYGILRGDWFLGDVICCIWHYSTFVVLIVPNNLLIGMSVDRYLAVRYPLLRMSFK</sequence>
<evidence type="ECO:0000256" key="1">
    <source>
        <dbReference type="ARBA" id="ARBA00004370"/>
    </source>
</evidence>
<proteinExistence type="predicted"/>
<reference evidence="7" key="1">
    <citation type="journal article" date="2019" name="bioRxiv">
        <title>The Genome of the Zebra Mussel, Dreissena polymorpha: A Resource for Invasive Species Research.</title>
        <authorList>
            <person name="McCartney M.A."/>
            <person name="Auch B."/>
            <person name="Kono T."/>
            <person name="Mallez S."/>
            <person name="Zhang Y."/>
            <person name="Obille A."/>
            <person name="Becker A."/>
            <person name="Abrahante J.E."/>
            <person name="Garbe J."/>
            <person name="Badalamenti J.P."/>
            <person name="Herman A."/>
            <person name="Mangelson H."/>
            <person name="Liachko I."/>
            <person name="Sullivan S."/>
            <person name="Sone E.D."/>
            <person name="Koren S."/>
            <person name="Silverstein K.A.T."/>
            <person name="Beckman K.B."/>
            <person name="Gohl D.M."/>
        </authorList>
    </citation>
    <scope>NUCLEOTIDE SEQUENCE</scope>
    <source>
        <strain evidence="7">Duluth1</strain>
        <tissue evidence="7">Whole animal</tissue>
    </source>
</reference>
<name>A0A9D4RJT1_DREPO</name>
<feature type="transmembrane region" description="Helical" evidence="5">
    <location>
        <begin position="30"/>
        <end position="50"/>
    </location>
</feature>
<gene>
    <name evidence="7" type="ORF">DPMN_034137</name>
</gene>
<dbReference type="Proteomes" id="UP000828390">
    <property type="component" value="Unassembled WGS sequence"/>
</dbReference>
<evidence type="ECO:0000256" key="4">
    <source>
        <dbReference type="ARBA" id="ARBA00023136"/>
    </source>
</evidence>
<keyword evidence="3 5" id="KW-1133">Transmembrane helix</keyword>
<dbReference type="PROSITE" id="PS00237">
    <property type="entry name" value="G_PROTEIN_RECEP_F1_1"/>
    <property type="match status" value="1"/>
</dbReference>
<dbReference type="GO" id="GO:0016020">
    <property type="term" value="C:membrane"/>
    <property type="evidence" value="ECO:0007669"/>
    <property type="project" value="UniProtKB-SubCell"/>
</dbReference>
<dbReference type="SUPFAM" id="SSF81321">
    <property type="entry name" value="Family A G protein-coupled receptor-like"/>
    <property type="match status" value="1"/>
</dbReference>
<reference evidence="7" key="2">
    <citation type="submission" date="2020-11" db="EMBL/GenBank/DDBJ databases">
        <authorList>
            <person name="McCartney M.A."/>
            <person name="Auch B."/>
            <person name="Kono T."/>
            <person name="Mallez S."/>
            <person name="Becker A."/>
            <person name="Gohl D.M."/>
            <person name="Silverstein K.A.T."/>
            <person name="Koren S."/>
            <person name="Bechman K.B."/>
            <person name="Herman A."/>
            <person name="Abrahante J.E."/>
            <person name="Garbe J."/>
        </authorList>
    </citation>
    <scope>NUCLEOTIDE SEQUENCE</scope>
    <source>
        <strain evidence="7">Duluth1</strain>
        <tissue evidence="7">Whole animal</tissue>
    </source>
</reference>
<keyword evidence="4 5" id="KW-0472">Membrane</keyword>
<organism evidence="7 8">
    <name type="scientific">Dreissena polymorpha</name>
    <name type="common">Zebra mussel</name>
    <name type="synonym">Mytilus polymorpha</name>
    <dbReference type="NCBI Taxonomy" id="45954"/>
    <lineage>
        <taxon>Eukaryota</taxon>
        <taxon>Metazoa</taxon>
        <taxon>Spiralia</taxon>
        <taxon>Lophotrochozoa</taxon>
        <taxon>Mollusca</taxon>
        <taxon>Bivalvia</taxon>
        <taxon>Autobranchia</taxon>
        <taxon>Heteroconchia</taxon>
        <taxon>Euheterodonta</taxon>
        <taxon>Imparidentia</taxon>
        <taxon>Neoheterodontei</taxon>
        <taxon>Myida</taxon>
        <taxon>Dreissenoidea</taxon>
        <taxon>Dreissenidae</taxon>
        <taxon>Dreissena</taxon>
    </lineage>
</organism>
<evidence type="ECO:0000313" key="8">
    <source>
        <dbReference type="Proteomes" id="UP000828390"/>
    </source>
</evidence>
<evidence type="ECO:0000256" key="3">
    <source>
        <dbReference type="ARBA" id="ARBA00022989"/>
    </source>
</evidence>
<dbReference type="EMBL" id="JAIWYP010000002">
    <property type="protein sequence ID" value="KAH3870944.1"/>
    <property type="molecule type" value="Genomic_DNA"/>
</dbReference>
<dbReference type="AlphaFoldDB" id="A0A9D4RJT1"/>
<feature type="domain" description="G-protein coupled receptors family 1 profile" evidence="6">
    <location>
        <begin position="1"/>
        <end position="76"/>
    </location>
</feature>
<dbReference type="InterPro" id="IPR000276">
    <property type="entry name" value="GPCR_Rhodpsn"/>
</dbReference>
<keyword evidence="8" id="KW-1185">Reference proteome</keyword>
<dbReference type="GO" id="GO:0004930">
    <property type="term" value="F:G protein-coupled receptor activity"/>
    <property type="evidence" value="ECO:0007669"/>
    <property type="project" value="InterPro"/>
</dbReference>
<comment type="caution">
    <text evidence="7">The sequence shown here is derived from an EMBL/GenBank/DDBJ whole genome shotgun (WGS) entry which is preliminary data.</text>
</comment>
<keyword evidence="2 5" id="KW-0812">Transmembrane</keyword>
<accession>A0A9D4RJT1</accession>
<dbReference type="Pfam" id="PF00001">
    <property type="entry name" value="7tm_1"/>
    <property type="match status" value="1"/>
</dbReference>